<sequence>MTQLGQMLLNAFLYPGDLVRRKVGMTVEEDGGMLRSIVNMIVWGTLVLLVWFQFFA</sequence>
<protein>
    <submittedName>
        <fullName evidence="2">Uncharacterized protein</fullName>
    </submittedName>
</protein>
<organism evidence="2 3">
    <name type="scientific">Ahrensia kielensis</name>
    <dbReference type="NCBI Taxonomy" id="76980"/>
    <lineage>
        <taxon>Bacteria</taxon>
        <taxon>Pseudomonadati</taxon>
        <taxon>Pseudomonadota</taxon>
        <taxon>Alphaproteobacteria</taxon>
        <taxon>Hyphomicrobiales</taxon>
        <taxon>Ahrensiaceae</taxon>
        <taxon>Ahrensia</taxon>
    </lineage>
</organism>
<proteinExistence type="predicted"/>
<accession>A0ABU9T975</accession>
<keyword evidence="1" id="KW-0472">Membrane</keyword>
<comment type="caution">
    <text evidence="2">The sequence shown here is derived from an EMBL/GenBank/DDBJ whole genome shotgun (WGS) entry which is preliminary data.</text>
</comment>
<evidence type="ECO:0000313" key="2">
    <source>
        <dbReference type="EMBL" id="MEM5502684.1"/>
    </source>
</evidence>
<keyword evidence="1" id="KW-1133">Transmembrane helix</keyword>
<keyword evidence="3" id="KW-1185">Reference proteome</keyword>
<reference evidence="2 3" key="1">
    <citation type="submission" date="2024-03" db="EMBL/GenBank/DDBJ databases">
        <title>Community enrichment and isolation of bacterial strains for fucoidan degradation.</title>
        <authorList>
            <person name="Sichert A."/>
        </authorList>
    </citation>
    <scope>NUCLEOTIDE SEQUENCE [LARGE SCALE GENOMIC DNA]</scope>
    <source>
        <strain evidence="2 3">AS62</strain>
    </source>
</reference>
<keyword evidence="1" id="KW-0812">Transmembrane</keyword>
<evidence type="ECO:0000313" key="3">
    <source>
        <dbReference type="Proteomes" id="UP001477870"/>
    </source>
</evidence>
<dbReference type="RefSeq" id="WP_342848941.1">
    <property type="nucleotide sequence ID" value="NZ_JBBMQO010000008.1"/>
</dbReference>
<evidence type="ECO:0000256" key="1">
    <source>
        <dbReference type="SAM" id="Phobius"/>
    </source>
</evidence>
<dbReference type="EMBL" id="JBBMQO010000008">
    <property type="protein sequence ID" value="MEM5502684.1"/>
    <property type="molecule type" value="Genomic_DNA"/>
</dbReference>
<name>A0ABU9T975_9HYPH</name>
<feature type="transmembrane region" description="Helical" evidence="1">
    <location>
        <begin position="37"/>
        <end position="55"/>
    </location>
</feature>
<gene>
    <name evidence="2" type="ORF">WNY59_13910</name>
</gene>
<dbReference type="Proteomes" id="UP001477870">
    <property type="component" value="Unassembled WGS sequence"/>
</dbReference>